<reference evidence="1 2" key="1">
    <citation type="submission" date="2022-06" db="EMBL/GenBank/DDBJ databases">
        <title>Isolation of gut microbiota from human fecal samples.</title>
        <authorList>
            <person name="Pamer E.G."/>
            <person name="Barat B."/>
            <person name="Waligurski E."/>
            <person name="Medina S."/>
            <person name="Paddock L."/>
            <person name="Mostad J."/>
        </authorList>
    </citation>
    <scope>NUCLEOTIDE SEQUENCE [LARGE SCALE GENOMIC DNA]</scope>
    <source>
        <strain evidence="1 2">DFI.1.1</strain>
    </source>
</reference>
<evidence type="ECO:0000313" key="1">
    <source>
        <dbReference type="EMBL" id="MCQ5342122.1"/>
    </source>
</evidence>
<protein>
    <submittedName>
        <fullName evidence="1">Uncharacterized protein</fullName>
    </submittedName>
</protein>
<proteinExistence type="predicted"/>
<gene>
    <name evidence="1" type="ORF">NE675_03610</name>
</gene>
<name>A0ABT1SQT2_9FIRM</name>
<accession>A0ABT1SQT2</accession>
<comment type="caution">
    <text evidence="1">The sequence shown here is derived from an EMBL/GenBank/DDBJ whole genome shotgun (WGS) entry which is preliminary data.</text>
</comment>
<dbReference type="EMBL" id="JANGEW010000004">
    <property type="protein sequence ID" value="MCQ5342122.1"/>
    <property type="molecule type" value="Genomic_DNA"/>
</dbReference>
<organism evidence="1 2">
    <name type="scientific">Megasphaera massiliensis</name>
    <dbReference type="NCBI Taxonomy" id="1232428"/>
    <lineage>
        <taxon>Bacteria</taxon>
        <taxon>Bacillati</taxon>
        <taxon>Bacillota</taxon>
        <taxon>Negativicutes</taxon>
        <taxon>Veillonellales</taxon>
        <taxon>Veillonellaceae</taxon>
        <taxon>Megasphaera</taxon>
    </lineage>
</organism>
<evidence type="ECO:0000313" key="2">
    <source>
        <dbReference type="Proteomes" id="UP001206692"/>
    </source>
</evidence>
<sequence length="91" mass="10373">MNIGIKYCGGCNSQYDRVKLIEGFKKRHPENRYYGVLDGELTQDIWIIVCGCPSACACTDGLTARLKMVWVRSSEELALLETEIDKLEREK</sequence>
<keyword evidence="2" id="KW-1185">Reference proteome</keyword>
<dbReference type="Proteomes" id="UP001206692">
    <property type="component" value="Unassembled WGS sequence"/>
</dbReference>
<dbReference type="RefSeq" id="WP_062411375.1">
    <property type="nucleotide sequence ID" value="NZ_JAJCOC010000018.1"/>
</dbReference>